<reference evidence="1" key="1">
    <citation type="submission" date="2021-06" db="EMBL/GenBank/DDBJ databases">
        <authorList>
            <person name="Kallberg Y."/>
            <person name="Tangrot J."/>
            <person name="Rosling A."/>
        </authorList>
    </citation>
    <scope>NUCLEOTIDE SEQUENCE</scope>
    <source>
        <strain evidence="1">MA461A</strain>
    </source>
</reference>
<feature type="non-terminal residue" evidence="1">
    <location>
        <position position="1"/>
    </location>
</feature>
<dbReference type="EMBL" id="CAJVQC010004955">
    <property type="protein sequence ID" value="CAG8547280.1"/>
    <property type="molecule type" value="Genomic_DNA"/>
</dbReference>
<comment type="caution">
    <text evidence="1">The sequence shown here is derived from an EMBL/GenBank/DDBJ whole genome shotgun (WGS) entry which is preliminary data.</text>
</comment>
<name>A0ACA9LRV9_9GLOM</name>
<accession>A0ACA9LRV9</accession>
<evidence type="ECO:0000313" key="2">
    <source>
        <dbReference type="Proteomes" id="UP000789920"/>
    </source>
</evidence>
<keyword evidence="2" id="KW-1185">Reference proteome</keyword>
<gene>
    <name evidence="1" type="ORF">RPERSI_LOCUS3808</name>
</gene>
<sequence length="127" mass="14861">AILFWLPFVLDKALTILDEQTEVNNNNTTNPITQDIYIFVNKEGLDNNLDINITNNSYDNINFSDEESNFDNLNIFATWFPINKIAYFSTNIYKGKLLSKQQCSNILRKEPRNMNIKYNPLAIDRYI</sequence>
<proteinExistence type="predicted"/>
<dbReference type="Proteomes" id="UP000789920">
    <property type="component" value="Unassembled WGS sequence"/>
</dbReference>
<organism evidence="1 2">
    <name type="scientific">Racocetra persica</name>
    <dbReference type="NCBI Taxonomy" id="160502"/>
    <lineage>
        <taxon>Eukaryota</taxon>
        <taxon>Fungi</taxon>
        <taxon>Fungi incertae sedis</taxon>
        <taxon>Mucoromycota</taxon>
        <taxon>Glomeromycotina</taxon>
        <taxon>Glomeromycetes</taxon>
        <taxon>Diversisporales</taxon>
        <taxon>Gigasporaceae</taxon>
        <taxon>Racocetra</taxon>
    </lineage>
</organism>
<protein>
    <submittedName>
        <fullName evidence="1">31366_t:CDS:1</fullName>
    </submittedName>
</protein>
<evidence type="ECO:0000313" key="1">
    <source>
        <dbReference type="EMBL" id="CAG8547280.1"/>
    </source>
</evidence>